<proteinExistence type="predicted"/>
<evidence type="ECO:0000313" key="1">
    <source>
        <dbReference type="EMBL" id="XDQ57238.1"/>
    </source>
</evidence>
<dbReference type="RefSeq" id="WP_369250307.1">
    <property type="nucleotide sequence ID" value="NZ_CP163443.1"/>
</dbReference>
<gene>
    <name evidence="1" type="ORF">AB5J53_38935</name>
</gene>
<organism evidence="1">
    <name type="scientific">Streptomyces sp. R41</name>
    <dbReference type="NCBI Taxonomy" id="3238632"/>
    <lineage>
        <taxon>Bacteria</taxon>
        <taxon>Bacillati</taxon>
        <taxon>Actinomycetota</taxon>
        <taxon>Actinomycetes</taxon>
        <taxon>Kitasatosporales</taxon>
        <taxon>Streptomycetaceae</taxon>
        <taxon>Streptomyces</taxon>
    </lineage>
</organism>
<dbReference type="AlphaFoldDB" id="A0AB39RNP6"/>
<dbReference type="EMBL" id="CP163443">
    <property type="protein sequence ID" value="XDQ57238.1"/>
    <property type="molecule type" value="Genomic_DNA"/>
</dbReference>
<protein>
    <recommendedName>
        <fullName evidence="2">DUF397 domain-containing protein</fullName>
    </recommendedName>
</protein>
<reference evidence="1" key="1">
    <citation type="submission" date="2024-07" db="EMBL/GenBank/DDBJ databases">
        <authorList>
            <person name="Yu S.T."/>
        </authorList>
    </citation>
    <scope>NUCLEOTIDE SEQUENCE</scope>
    <source>
        <strain evidence="1">R41</strain>
    </source>
</reference>
<name>A0AB39RNP6_9ACTN</name>
<sequence length="61" mass="6395">MPEESTPGRLGMEARSVKFPDGSSGIILVKAGTPQDEADLIAAQVWTQRLESDAPADAPAD</sequence>
<accession>A0AB39RNP6</accession>
<evidence type="ECO:0008006" key="2">
    <source>
        <dbReference type="Google" id="ProtNLM"/>
    </source>
</evidence>